<sequence>MNELKRWKNDDQRCCGAESGKEQQTKSEACCASDTEKSRCC</sequence>
<evidence type="ECO:0000256" key="1">
    <source>
        <dbReference type="SAM" id="MobiDB-lite"/>
    </source>
</evidence>
<reference evidence="3" key="1">
    <citation type="submission" date="2016-10" db="EMBL/GenBank/DDBJ databases">
        <authorList>
            <person name="Varghese N."/>
            <person name="Submissions S."/>
        </authorList>
    </citation>
    <scope>NUCLEOTIDE SEQUENCE [LARGE SCALE GENOMIC DNA]</scope>
    <source>
        <strain evidence="3">SP</strain>
    </source>
</reference>
<dbReference type="STRING" id="1503961.SAMN05421736_101525"/>
<dbReference type="EMBL" id="FNPI01000001">
    <property type="protein sequence ID" value="SDY15811.1"/>
    <property type="molecule type" value="Genomic_DNA"/>
</dbReference>
<dbReference type="AlphaFoldDB" id="A0A1H3HK05"/>
<evidence type="ECO:0000313" key="2">
    <source>
        <dbReference type="EMBL" id="SDY15811.1"/>
    </source>
</evidence>
<name>A0A1H3HK05_9BACI</name>
<accession>A0A1H3HK05</accession>
<gene>
    <name evidence="2" type="ORF">SAMN05421736_101525</name>
</gene>
<proteinExistence type="predicted"/>
<organism evidence="2 3">
    <name type="scientific">Evansella caseinilytica</name>
    <dbReference type="NCBI Taxonomy" id="1503961"/>
    <lineage>
        <taxon>Bacteria</taxon>
        <taxon>Bacillati</taxon>
        <taxon>Bacillota</taxon>
        <taxon>Bacilli</taxon>
        <taxon>Bacillales</taxon>
        <taxon>Bacillaceae</taxon>
        <taxon>Evansella</taxon>
    </lineage>
</organism>
<evidence type="ECO:0000313" key="3">
    <source>
        <dbReference type="Proteomes" id="UP000198935"/>
    </source>
</evidence>
<protein>
    <submittedName>
        <fullName evidence="2">Uncharacterized protein</fullName>
    </submittedName>
</protein>
<dbReference type="Proteomes" id="UP000198935">
    <property type="component" value="Unassembled WGS sequence"/>
</dbReference>
<feature type="region of interest" description="Disordered" evidence="1">
    <location>
        <begin position="1"/>
        <end position="23"/>
    </location>
</feature>
<keyword evidence="3" id="KW-1185">Reference proteome</keyword>